<name>A0A0N5B3X1_STREA</name>
<organism evidence="1 2">
    <name type="scientific">Strongyloides papillosus</name>
    <name type="common">Intestinal threadworm</name>
    <dbReference type="NCBI Taxonomy" id="174720"/>
    <lineage>
        <taxon>Eukaryota</taxon>
        <taxon>Metazoa</taxon>
        <taxon>Ecdysozoa</taxon>
        <taxon>Nematoda</taxon>
        <taxon>Chromadorea</taxon>
        <taxon>Rhabditida</taxon>
        <taxon>Tylenchina</taxon>
        <taxon>Panagrolaimomorpha</taxon>
        <taxon>Strongyloidoidea</taxon>
        <taxon>Strongyloididae</taxon>
        <taxon>Strongyloides</taxon>
    </lineage>
</organism>
<dbReference type="Proteomes" id="UP000046392">
    <property type="component" value="Unplaced"/>
</dbReference>
<keyword evidence="1" id="KW-1185">Reference proteome</keyword>
<proteinExistence type="predicted"/>
<protein>
    <submittedName>
        <fullName evidence="2">ATP-dependent DNA helicase</fullName>
    </submittedName>
</protein>
<evidence type="ECO:0000313" key="2">
    <source>
        <dbReference type="WBParaSite" id="SPAL_0000077100.1"/>
    </source>
</evidence>
<sequence length="694" mass="81021">MPPSKTKFYCPLCNLPNPKPCQSYTIPELRHHFSIDHHHPEGSQFKTTCKRCVEKQMKGDKRIRIKETTLEYLLRHLQIKNCFKFVYQNFVENSSELYSNTSASSIEEPTENCNLSLESIDVPINEFNDNVDELSNLSSNNDEIIFSDTITDPHVKFLNATLKNFFWLMSKNSTTVEMLEWNITSCQQFALIYNNLMAVETLNYLSEIINKGGMDKLKYISPFDEDENISRELNNITSQSNTIPITENKKNFAVMIDTKYLLNLICQNHSDVISQCNNKIELQLYADEININAFTSGMSQFLHVSIRLKNDFIDKSKLESIYTIALLPTIELKHPELKSDRGKYYNFFKAFFHEFNSNNIIEFQERTLEFVFIQLLGDHPFLDSYWQINSNNSCRGVIPSCRLCTLTPVEYEKFSKVSDFEKNKDELIRTMIPDDPIFRCLKPMYYSDYFHDLLEGVIPTNLYLIIQGICKSDINFPGIRLCDVSMPLLNYHKNRGKNVYQNISNILSRDLISLKVSMVDENRRKAITFNSGHGTLEAAQCMFDLISNLLQEYPSTRLLQYQRTLNACLKLYNLCCQKTPLNPYDITNLKNTCDNVVLESLKLSENKYGWSKKLHYITHYAIIAEFNGNKLHDLSTDRFESKHKIVKRFFQASANHRMPSLTIIKKIIIREELKKFLRKYLYQKEIRKKILSLT</sequence>
<dbReference type="WBParaSite" id="SPAL_0000077100.1">
    <property type="protein sequence ID" value="SPAL_0000077100.1"/>
    <property type="gene ID" value="SPAL_0000077100"/>
</dbReference>
<dbReference type="AlphaFoldDB" id="A0A0N5B3X1"/>
<evidence type="ECO:0000313" key="1">
    <source>
        <dbReference type="Proteomes" id="UP000046392"/>
    </source>
</evidence>
<accession>A0A0N5B3X1</accession>
<reference evidence="2" key="1">
    <citation type="submission" date="2017-02" db="UniProtKB">
        <authorList>
            <consortium name="WormBaseParasite"/>
        </authorList>
    </citation>
    <scope>IDENTIFICATION</scope>
</reference>